<keyword evidence="2" id="KW-1185">Reference proteome</keyword>
<dbReference type="AlphaFoldDB" id="A0A9X0QB36"/>
<evidence type="ECO:0000313" key="2">
    <source>
        <dbReference type="Proteomes" id="UP000535182"/>
    </source>
</evidence>
<evidence type="ECO:0000313" key="1">
    <source>
        <dbReference type="EMBL" id="MBB5327090.1"/>
    </source>
</evidence>
<gene>
    <name evidence="1" type="ORF">HDF14_000684</name>
</gene>
<proteinExistence type="predicted"/>
<name>A0A9X0QB36_9BACT</name>
<dbReference type="EMBL" id="JACHEB010000001">
    <property type="protein sequence ID" value="MBB5327090.1"/>
    <property type="molecule type" value="Genomic_DNA"/>
</dbReference>
<accession>A0A9X0QB36</accession>
<reference evidence="1 2" key="1">
    <citation type="submission" date="2020-08" db="EMBL/GenBank/DDBJ databases">
        <title>Genomic Encyclopedia of Type Strains, Phase IV (KMG-V): Genome sequencing to study the core and pangenomes of soil and plant-associated prokaryotes.</title>
        <authorList>
            <person name="Whitman W."/>
        </authorList>
    </citation>
    <scope>NUCLEOTIDE SEQUENCE [LARGE SCALE GENOMIC DNA]</scope>
    <source>
        <strain evidence="1 2">X5P2</strain>
    </source>
</reference>
<comment type="caution">
    <text evidence="1">The sequence shown here is derived from an EMBL/GenBank/DDBJ whole genome shotgun (WGS) entry which is preliminary data.</text>
</comment>
<protein>
    <submittedName>
        <fullName evidence="1">Uncharacterized protein</fullName>
    </submittedName>
</protein>
<sequence length="71" mass="8037">MRDANAHLSGNGVLAKMSYSRLRLFIIFVVVDAYDSSLMEAYANLEAYRLVKTIRCSMSRAETERNYPLGS</sequence>
<organism evidence="1 2">
    <name type="scientific">Tunturiibacter gelidiferens</name>
    <dbReference type="NCBI Taxonomy" id="3069689"/>
    <lineage>
        <taxon>Bacteria</taxon>
        <taxon>Pseudomonadati</taxon>
        <taxon>Acidobacteriota</taxon>
        <taxon>Terriglobia</taxon>
        <taxon>Terriglobales</taxon>
        <taxon>Acidobacteriaceae</taxon>
        <taxon>Tunturiibacter</taxon>
    </lineage>
</organism>
<dbReference type="Proteomes" id="UP000535182">
    <property type="component" value="Unassembled WGS sequence"/>
</dbReference>